<feature type="transmembrane region" description="Helical" evidence="8">
    <location>
        <begin position="80"/>
        <end position="99"/>
    </location>
</feature>
<dbReference type="Gene3D" id="1.10.3470.10">
    <property type="entry name" value="ABC transporter involved in vitamin B12 uptake, BtuC"/>
    <property type="match status" value="1"/>
</dbReference>
<dbReference type="EMBL" id="JACOQL010000004">
    <property type="protein sequence ID" value="MBC9247584.1"/>
    <property type="molecule type" value="Genomic_DNA"/>
</dbReference>
<dbReference type="InterPro" id="IPR000522">
    <property type="entry name" value="ABC_transptr_permease_BtuC"/>
</dbReference>
<reference evidence="9" key="1">
    <citation type="submission" date="2020-08" db="EMBL/GenBank/DDBJ databases">
        <title>Paracoccus amoyensis sp. nov., isolated from the surface seawater at coast of Xiamen, Fujian.</title>
        <authorList>
            <person name="Lyu L."/>
        </authorList>
    </citation>
    <scope>NUCLEOTIDE SEQUENCE</scope>
    <source>
        <strain evidence="9">11-3</strain>
    </source>
</reference>
<dbReference type="GO" id="GO:0033214">
    <property type="term" value="P:siderophore-iron import into cell"/>
    <property type="evidence" value="ECO:0007669"/>
    <property type="project" value="TreeGrafter"/>
</dbReference>
<evidence type="ECO:0000256" key="8">
    <source>
        <dbReference type="SAM" id="Phobius"/>
    </source>
</evidence>
<evidence type="ECO:0000256" key="1">
    <source>
        <dbReference type="ARBA" id="ARBA00004651"/>
    </source>
</evidence>
<evidence type="ECO:0000256" key="5">
    <source>
        <dbReference type="ARBA" id="ARBA00022692"/>
    </source>
</evidence>
<dbReference type="CDD" id="cd06550">
    <property type="entry name" value="TM_ABC_iron-siderophores_like"/>
    <property type="match status" value="1"/>
</dbReference>
<evidence type="ECO:0000256" key="2">
    <source>
        <dbReference type="ARBA" id="ARBA00007935"/>
    </source>
</evidence>
<evidence type="ECO:0000313" key="9">
    <source>
        <dbReference type="EMBL" id="MBC9247584.1"/>
    </source>
</evidence>
<feature type="transmembrane region" description="Helical" evidence="8">
    <location>
        <begin position="223"/>
        <end position="255"/>
    </location>
</feature>
<evidence type="ECO:0000313" key="10">
    <source>
        <dbReference type="Proteomes" id="UP000608594"/>
    </source>
</evidence>
<dbReference type="GO" id="GO:0005886">
    <property type="term" value="C:plasma membrane"/>
    <property type="evidence" value="ECO:0007669"/>
    <property type="project" value="UniProtKB-SubCell"/>
</dbReference>
<proteinExistence type="inferred from homology"/>
<dbReference type="Pfam" id="PF01032">
    <property type="entry name" value="FecCD"/>
    <property type="match status" value="1"/>
</dbReference>
<dbReference type="PANTHER" id="PTHR30472">
    <property type="entry name" value="FERRIC ENTEROBACTIN TRANSPORT SYSTEM PERMEASE PROTEIN"/>
    <property type="match status" value="1"/>
</dbReference>
<dbReference type="RefSeq" id="WP_187794084.1">
    <property type="nucleotide sequence ID" value="NZ_JACOQL010000004.1"/>
</dbReference>
<feature type="transmembrane region" description="Helical" evidence="8">
    <location>
        <begin position="42"/>
        <end position="68"/>
    </location>
</feature>
<feature type="transmembrane region" description="Helical" evidence="8">
    <location>
        <begin position="267"/>
        <end position="289"/>
    </location>
</feature>
<keyword evidence="3" id="KW-0813">Transport</keyword>
<dbReference type="InterPro" id="IPR037294">
    <property type="entry name" value="ABC_BtuC-like"/>
</dbReference>
<keyword evidence="5 8" id="KW-0812">Transmembrane</keyword>
<feature type="transmembrane region" description="Helical" evidence="8">
    <location>
        <begin position="137"/>
        <end position="161"/>
    </location>
</feature>
<evidence type="ECO:0000256" key="6">
    <source>
        <dbReference type="ARBA" id="ARBA00022989"/>
    </source>
</evidence>
<evidence type="ECO:0000256" key="7">
    <source>
        <dbReference type="ARBA" id="ARBA00023136"/>
    </source>
</evidence>
<evidence type="ECO:0000256" key="4">
    <source>
        <dbReference type="ARBA" id="ARBA00022475"/>
    </source>
</evidence>
<dbReference type="SUPFAM" id="SSF81345">
    <property type="entry name" value="ABC transporter involved in vitamin B12 uptake, BtuC"/>
    <property type="match status" value="1"/>
</dbReference>
<keyword evidence="7 8" id="KW-0472">Membrane</keyword>
<gene>
    <name evidence="9" type="ORF">H4P12_12915</name>
</gene>
<feature type="transmembrane region" description="Helical" evidence="8">
    <location>
        <begin position="185"/>
        <end position="202"/>
    </location>
</feature>
<name>A0A926JDG3_9RHOB</name>
<keyword evidence="6 8" id="KW-1133">Transmembrane helix</keyword>
<evidence type="ECO:0000256" key="3">
    <source>
        <dbReference type="ARBA" id="ARBA00022448"/>
    </source>
</evidence>
<accession>A0A926JDG3</accession>
<keyword evidence="4" id="KW-1003">Cell membrane</keyword>
<dbReference type="Proteomes" id="UP000608594">
    <property type="component" value="Unassembled WGS sequence"/>
</dbReference>
<comment type="subcellular location">
    <subcellularLocation>
        <location evidence="1">Cell membrane</location>
        <topology evidence="1">Multi-pass membrane protein</topology>
    </subcellularLocation>
</comment>
<comment type="similarity">
    <text evidence="2">Belongs to the binding-protein-dependent transport system permease family. FecCD subfamily.</text>
</comment>
<protein>
    <submittedName>
        <fullName evidence="9">Iron ABC transporter permease</fullName>
    </submittedName>
</protein>
<feature type="transmembrane region" description="Helical" evidence="8">
    <location>
        <begin position="105"/>
        <end position="125"/>
    </location>
</feature>
<dbReference type="GO" id="GO:0022857">
    <property type="term" value="F:transmembrane transporter activity"/>
    <property type="evidence" value="ECO:0007669"/>
    <property type="project" value="InterPro"/>
</dbReference>
<feature type="transmembrane region" description="Helical" evidence="8">
    <location>
        <begin position="301"/>
        <end position="320"/>
    </location>
</feature>
<keyword evidence="10" id="KW-1185">Reference proteome</keyword>
<organism evidence="9 10">
    <name type="scientific">Paracoccus amoyensis</name>
    <dbReference type="NCBI Taxonomy" id="2760093"/>
    <lineage>
        <taxon>Bacteria</taxon>
        <taxon>Pseudomonadati</taxon>
        <taxon>Pseudomonadota</taxon>
        <taxon>Alphaproteobacteria</taxon>
        <taxon>Rhodobacterales</taxon>
        <taxon>Paracoccaceae</taxon>
        <taxon>Paracoccus</taxon>
    </lineage>
</organism>
<dbReference type="PANTHER" id="PTHR30472:SF1">
    <property type="entry name" value="FE(3+) DICITRATE TRANSPORT SYSTEM PERMEASE PROTEIN FECC-RELATED"/>
    <property type="match status" value="1"/>
</dbReference>
<comment type="caution">
    <text evidence="9">The sequence shown here is derived from an EMBL/GenBank/DDBJ whole genome shotgun (WGS) entry which is preliminary data.</text>
</comment>
<dbReference type="AlphaFoldDB" id="A0A926JDG3"/>
<sequence>MISGLTIGAALASLAVGARDLPWGDVLVALFRFDPSRAADVIIWEMRVTRTITGLAVGAALAAAGLVMQQISRNPLADPGILGINGGAALGVVLSIWFLGWRDPLSQSGVAVAGAGLAALFVYLLGRGGRAADSAAILRLTLAGIAVSALCLAVVSAVVLIDQGTRNLYRFWTIGSLAEDSQGRLWWLLPLIAAGLAIAALMSRKMDALALGADSARSFGISVPVTVGAALLSVALLAGGAVALAGPIGFVGLIVPHVTRRLVGPSILPGLLVAVPMGGAVLLLCDVVGRILARPAEIQTGIILALIGGPVFLALMAKVVR</sequence>